<organism evidence="1 2">
    <name type="scientific">Mucuna pruriens</name>
    <name type="common">Velvet bean</name>
    <name type="synonym">Dolichos pruriens</name>
    <dbReference type="NCBI Taxonomy" id="157652"/>
    <lineage>
        <taxon>Eukaryota</taxon>
        <taxon>Viridiplantae</taxon>
        <taxon>Streptophyta</taxon>
        <taxon>Embryophyta</taxon>
        <taxon>Tracheophyta</taxon>
        <taxon>Spermatophyta</taxon>
        <taxon>Magnoliopsida</taxon>
        <taxon>eudicotyledons</taxon>
        <taxon>Gunneridae</taxon>
        <taxon>Pentapetalae</taxon>
        <taxon>rosids</taxon>
        <taxon>fabids</taxon>
        <taxon>Fabales</taxon>
        <taxon>Fabaceae</taxon>
        <taxon>Papilionoideae</taxon>
        <taxon>50 kb inversion clade</taxon>
        <taxon>NPAAA clade</taxon>
        <taxon>indigoferoid/millettioid clade</taxon>
        <taxon>Phaseoleae</taxon>
        <taxon>Mucuna</taxon>
    </lineage>
</organism>
<gene>
    <name evidence="1" type="ORF">CR513_44665</name>
</gene>
<keyword evidence="2" id="KW-1185">Reference proteome</keyword>
<comment type="caution">
    <text evidence="1">The sequence shown here is derived from an EMBL/GenBank/DDBJ whole genome shotgun (WGS) entry which is preliminary data.</text>
</comment>
<feature type="non-terminal residue" evidence="1">
    <location>
        <position position="1"/>
    </location>
</feature>
<protein>
    <submittedName>
        <fullName evidence="1">Uncharacterized protein</fullName>
    </submittedName>
</protein>
<reference evidence="1" key="1">
    <citation type="submission" date="2018-05" db="EMBL/GenBank/DDBJ databases">
        <title>Draft genome of Mucuna pruriens seed.</title>
        <authorList>
            <person name="Nnadi N.E."/>
            <person name="Vos R."/>
            <person name="Hasami M.H."/>
            <person name="Devisetty U.K."/>
            <person name="Aguiy J.C."/>
        </authorList>
    </citation>
    <scope>NUCLEOTIDE SEQUENCE [LARGE SCALE GENOMIC DNA]</scope>
    <source>
        <strain evidence="1">JCA_2017</strain>
    </source>
</reference>
<accession>A0A371FAX3</accession>
<proteinExistence type="predicted"/>
<evidence type="ECO:0000313" key="1">
    <source>
        <dbReference type="EMBL" id="RDX75440.1"/>
    </source>
</evidence>
<dbReference type="AlphaFoldDB" id="A0A371FAX3"/>
<dbReference type="EMBL" id="QJKJ01009837">
    <property type="protein sequence ID" value="RDX75440.1"/>
    <property type="molecule type" value="Genomic_DNA"/>
</dbReference>
<sequence>MNERTSKKAQTEKESCLRIGNYLKAADQEMSFRRAERDYALAKNQKEAIRDSKAKEEEWRGQLYLLQDKVNLLEKEIVRNWQHQEDLEVQRDQCLIELVEECRRAADWAC</sequence>
<name>A0A371FAX3_MUCPR</name>
<dbReference type="Proteomes" id="UP000257109">
    <property type="component" value="Unassembled WGS sequence"/>
</dbReference>
<evidence type="ECO:0000313" key="2">
    <source>
        <dbReference type="Proteomes" id="UP000257109"/>
    </source>
</evidence>